<keyword evidence="3 6" id="KW-0812">Transmembrane</keyword>
<dbReference type="OrthoDB" id="9809340at2"/>
<feature type="transmembrane region" description="Helical" evidence="6">
    <location>
        <begin position="592"/>
        <end position="610"/>
    </location>
</feature>
<dbReference type="Proteomes" id="UP000009080">
    <property type="component" value="Chromosome"/>
</dbReference>
<feature type="transmembrane region" description="Helical" evidence="6">
    <location>
        <begin position="366"/>
        <end position="385"/>
    </location>
</feature>
<feature type="transmembrane region" description="Helical" evidence="6">
    <location>
        <begin position="252"/>
        <end position="273"/>
    </location>
</feature>
<evidence type="ECO:0000313" key="8">
    <source>
        <dbReference type="Proteomes" id="UP000009080"/>
    </source>
</evidence>
<feature type="transmembrane region" description="Helical" evidence="6">
    <location>
        <begin position="306"/>
        <end position="327"/>
    </location>
</feature>
<comment type="subcellular location">
    <subcellularLocation>
        <location evidence="1">Membrane</location>
        <topology evidence="1">Multi-pass membrane protein</topology>
    </subcellularLocation>
</comment>
<dbReference type="InterPro" id="IPR004813">
    <property type="entry name" value="OPT"/>
</dbReference>
<sequence>MKTIKELTPLSIGLGVIIGVVMTAANVYLGLYAGMTVSASIPAAVIAMGVLVGVLRTRNIFEANIVQTMASAGESLAAGVIFTLPALVLIGAWQGFDFWATTTIAVAGGLLGVVFMIPLRRALIVEHKELTYPEGVACATVLNSAGGEGTKGLSIILKGLGLGALFKFCSAGLKVLTGSVEAAFKVGSSTIFMGLDASPALLAIGYIVRLEVAALVFIGGTIGWFIGIPLLSTPAGMEDASALDIAWTLWSTQIRFVGVGAMIVGGVWSIISVRRGIVAGVKGLGALVTTTDGNDEISRKERDIPLWSMGVILLLALLTMGAIYRQFVGSTGLGIATAIIMFIASFLFVAVSSYVVGLVGTSNNPVSGMTISALLTTAVFFLVIGMEGNNAILATLGVAAVVCCAACTAGDCSQDLKTGHLIGATPRSQQIAQIIGVAIPALVIAPVLTLLHTAYGIGDGLKAPQATLFASITKALFGQGELPYHMVAMGAVLGVIILFADGYLKKKGTRFRLHLMPLAVGIYLPVTLAVPMFIGGLMRYALDKKHAGRAESEDAGVLVSSGLIAGEAIMGVIVAIFLYLNIGIGIEGISKLIVEMLSLAAFAGVCLYLWKTADKSING</sequence>
<keyword evidence="5 6" id="KW-0472">Membrane</keyword>
<evidence type="ECO:0000256" key="6">
    <source>
        <dbReference type="SAM" id="Phobius"/>
    </source>
</evidence>
<dbReference type="NCBIfam" id="TIGR00733">
    <property type="entry name" value="OPT family oligopeptide transporter"/>
    <property type="match status" value="1"/>
</dbReference>
<name>C5BTM2_TERTT</name>
<dbReference type="InterPro" id="IPR004814">
    <property type="entry name" value="Oligopep_transpt"/>
</dbReference>
<feature type="transmembrane region" description="Helical" evidence="6">
    <location>
        <begin position="76"/>
        <end position="93"/>
    </location>
</feature>
<dbReference type="Pfam" id="PF03169">
    <property type="entry name" value="OPT"/>
    <property type="match status" value="1"/>
</dbReference>
<evidence type="ECO:0000313" key="7">
    <source>
        <dbReference type="EMBL" id="ACR12673.1"/>
    </source>
</evidence>
<feature type="transmembrane region" description="Helical" evidence="6">
    <location>
        <begin position="391"/>
        <end position="410"/>
    </location>
</feature>
<feature type="transmembrane region" description="Helical" evidence="6">
    <location>
        <begin position="212"/>
        <end position="232"/>
    </location>
</feature>
<evidence type="ECO:0000256" key="4">
    <source>
        <dbReference type="ARBA" id="ARBA00022989"/>
    </source>
</evidence>
<proteinExistence type="predicted"/>
<feature type="transmembrane region" description="Helical" evidence="6">
    <location>
        <begin position="431"/>
        <end position="455"/>
    </location>
</feature>
<dbReference type="GO" id="GO:0016020">
    <property type="term" value="C:membrane"/>
    <property type="evidence" value="ECO:0007669"/>
    <property type="project" value="UniProtKB-SubCell"/>
</dbReference>
<evidence type="ECO:0000256" key="5">
    <source>
        <dbReference type="ARBA" id="ARBA00023136"/>
    </source>
</evidence>
<dbReference type="STRING" id="377629.TERTU_3942"/>
<dbReference type="eggNOG" id="COG1297">
    <property type="taxonomic scope" value="Bacteria"/>
</dbReference>
<organism evidence="7 8">
    <name type="scientific">Teredinibacter turnerae (strain ATCC 39867 / T7901)</name>
    <dbReference type="NCBI Taxonomy" id="377629"/>
    <lineage>
        <taxon>Bacteria</taxon>
        <taxon>Pseudomonadati</taxon>
        <taxon>Pseudomonadota</taxon>
        <taxon>Gammaproteobacteria</taxon>
        <taxon>Cellvibrionales</taxon>
        <taxon>Cellvibrionaceae</taxon>
        <taxon>Teredinibacter</taxon>
    </lineage>
</organism>
<feature type="transmembrane region" description="Helical" evidence="6">
    <location>
        <begin position="99"/>
        <end position="119"/>
    </location>
</feature>
<feature type="transmembrane region" description="Helical" evidence="6">
    <location>
        <begin position="12"/>
        <end position="31"/>
    </location>
</feature>
<dbReference type="EMBL" id="CP001614">
    <property type="protein sequence ID" value="ACR12673.1"/>
    <property type="molecule type" value="Genomic_DNA"/>
</dbReference>
<keyword evidence="4 6" id="KW-1133">Transmembrane helix</keyword>
<feature type="transmembrane region" description="Helical" evidence="6">
    <location>
        <begin position="558"/>
        <end position="580"/>
    </location>
</feature>
<dbReference type="RefSeq" id="WP_015818785.1">
    <property type="nucleotide sequence ID" value="NC_012997.1"/>
</dbReference>
<keyword evidence="8" id="KW-1185">Reference proteome</keyword>
<feature type="transmembrane region" description="Helical" evidence="6">
    <location>
        <begin position="333"/>
        <end position="359"/>
    </location>
</feature>
<feature type="transmembrane region" description="Helical" evidence="6">
    <location>
        <begin position="484"/>
        <end position="504"/>
    </location>
</feature>
<reference evidence="7 8" key="1">
    <citation type="journal article" date="2009" name="PLoS ONE">
        <title>The complete genome of Teredinibacter turnerae T7901: an intracellular endosymbiont of marine wood-boring bivalves (shipworms).</title>
        <authorList>
            <person name="Yang J.C."/>
            <person name="Madupu R."/>
            <person name="Durkin A.S."/>
            <person name="Ekborg N.A."/>
            <person name="Pedamallu C.S."/>
            <person name="Hostetler J.B."/>
            <person name="Radune D."/>
            <person name="Toms B.S."/>
            <person name="Henrissat B."/>
            <person name="Coutinho P.M."/>
            <person name="Schwarz S."/>
            <person name="Field L."/>
            <person name="Trindade-Silva A.E."/>
            <person name="Soares C.A.G."/>
            <person name="Elshahawi S."/>
            <person name="Hanora A."/>
            <person name="Schmidt E.W."/>
            <person name="Haygood M.G."/>
            <person name="Posfai J."/>
            <person name="Benner J."/>
            <person name="Madinger C."/>
            <person name="Nove J."/>
            <person name="Anton B."/>
            <person name="Chaudhary K."/>
            <person name="Foster J."/>
            <person name="Holman A."/>
            <person name="Kumar S."/>
            <person name="Lessard P.A."/>
            <person name="Luyten Y.A."/>
            <person name="Slatko B."/>
            <person name="Wood N."/>
            <person name="Wu B."/>
            <person name="Teplitski M."/>
            <person name="Mougous J.D."/>
            <person name="Ward N."/>
            <person name="Eisen J.A."/>
            <person name="Badger J.H."/>
            <person name="Distel D.L."/>
        </authorList>
    </citation>
    <scope>NUCLEOTIDE SEQUENCE [LARGE SCALE GENOMIC DNA]</scope>
    <source>
        <strain evidence="8">ATCC 39867 / T7901</strain>
    </source>
</reference>
<dbReference type="InterPro" id="IPR045035">
    <property type="entry name" value="YSL-like"/>
</dbReference>
<evidence type="ECO:0000256" key="2">
    <source>
        <dbReference type="ARBA" id="ARBA00022448"/>
    </source>
</evidence>
<keyword evidence="2" id="KW-0813">Transport</keyword>
<evidence type="ECO:0000256" key="3">
    <source>
        <dbReference type="ARBA" id="ARBA00022692"/>
    </source>
</evidence>
<evidence type="ECO:0000256" key="1">
    <source>
        <dbReference type="ARBA" id="ARBA00004141"/>
    </source>
</evidence>
<feature type="transmembrane region" description="Helical" evidence="6">
    <location>
        <begin position="516"/>
        <end position="538"/>
    </location>
</feature>
<dbReference type="KEGG" id="ttu:TERTU_3942"/>
<dbReference type="PANTHER" id="PTHR31645:SF0">
    <property type="entry name" value="OLIGOPEPTIDE TRANSPORTER YGL114W-RELATED"/>
    <property type="match status" value="1"/>
</dbReference>
<dbReference type="HOGENOM" id="CLU_018238_0_0_6"/>
<dbReference type="PANTHER" id="PTHR31645">
    <property type="entry name" value="OLIGOPEPTIDE TRANSPORTER YGL114W-RELATED"/>
    <property type="match status" value="1"/>
</dbReference>
<dbReference type="GO" id="GO:0035673">
    <property type="term" value="F:oligopeptide transmembrane transporter activity"/>
    <property type="evidence" value="ECO:0007669"/>
    <property type="project" value="InterPro"/>
</dbReference>
<gene>
    <name evidence="7" type="ordered locus">TERTU_3942</name>
</gene>
<protein>
    <submittedName>
        <fullName evidence="7">Oligopeptide transporter, OPT family</fullName>
    </submittedName>
</protein>
<accession>C5BTM2</accession>
<feature type="transmembrane region" description="Helical" evidence="6">
    <location>
        <begin position="37"/>
        <end position="55"/>
    </location>
</feature>
<dbReference type="NCBIfam" id="TIGR00728">
    <property type="entry name" value="OPT_sfam"/>
    <property type="match status" value="2"/>
</dbReference>
<dbReference type="AlphaFoldDB" id="C5BTM2"/>